<dbReference type="InterPro" id="IPR036736">
    <property type="entry name" value="ACP-like_sf"/>
</dbReference>
<dbReference type="Pfam" id="PF00550">
    <property type="entry name" value="PP-binding"/>
    <property type="match status" value="1"/>
</dbReference>
<dbReference type="KEGG" id="vpy:HZI73_05885"/>
<evidence type="ECO:0000256" key="1">
    <source>
        <dbReference type="ARBA" id="ARBA00022450"/>
    </source>
</evidence>
<proteinExistence type="predicted"/>
<name>A0A8J8MHE2_9FIRM</name>
<dbReference type="EMBL" id="CP058649">
    <property type="protein sequence ID" value="QUI21857.1"/>
    <property type="molecule type" value="Genomic_DNA"/>
</dbReference>
<dbReference type="Gene3D" id="1.10.1200.10">
    <property type="entry name" value="ACP-like"/>
    <property type="match status" value="1"/>
</dbReference>
<dbReference type="RefSeq" id="WP_212697327.1">
    <property type="nucleotide sequence ID" value="NZ_CP058649.1"/>
</dbReference>
<keyword evidence="5" id="KW-1185">Reference proteome</keyword>
<feature type="domain" description="Carrier" evidence="3">
    <location>
        <begin position="1"/>
        <end position="75"/>
    </location>
</feature>
<evidence type="ECO:0000256" key="2">
    <source>
        <dbReference type="ARBA" id="ARBA00022553"/>
    </source>
</evidence>
<evidence type="ECO:0000259" key="3">
    <source>
        <dbReference type="PROSITE" id="PS50075"/>
    </source>
</evidence>
<evidence type="ECO:0000313" key="4">
    <source>
        <dbReference type="EMBL" id="QUI21857.1"/>
    </source>
</evidence>
<dbReference type="PROSITE" id="PS00012">
    <property type="entry name" value="PHOSPHOPANTETHEINE"/>
    <property type="match status" value="1"/>
</dbReference>
<dbReference type="AlphaFoldDB" id="A0A8J8MHE2"/>
<dbReference type="Proteomes" id="UP000683246">
    <property type="component" value="Chromosome"/>
</dbReference>
<reference evidence="4" key="1">
    <citation type="submission" date="2020-07" db="EMBL/GenBank/DDBJ databases">
        <title>Vallitalea pronyensis genome.</title>
        <authorList>
            <person name="Postec A."/>
        </authorList>
    </citation>
    <scope>NUCLEOTIDE SEQUENCE</scope>
    <source>
        <strain evidence="4">FatNI3</strain>
    </source>
</reference>
<dbReference type="SUPFAM" id="SSF47336">
    <property type="entry name" value="ACP-like"/>
    <property type="match status" value="1"/>
</dbReference>
<gene>
    <name evidence="4" type="ORF">HZI73_05885</name>
</gene>
<organism evidence="4 5">
    <name type="scientific">Vallitalea pronyensis</name>
    <dbReference type="NCBI Taxonomy" id="1348613"/>
    <lineage>
        <taxon>Bacteria</taxon>
        <taxon>Bacillati</taxon>
        <taxon>Bacillota</taxon>
        <taxon>Clostridia</taxon>
        <taxon>Lachnospirales</taxon>
        <taxon>Vallitaleaceae</taxon>
        <taxon>Vallitalea</taxon>
    </lineage>
</organism>
<accession>A0A8J8MHE2</accession>
<protein>
    <submittedName>
        <fullName evidence="4">Acyl carrier protein</fullName>
    </submittedName>
</protein>
<dbReference type="InterPro" id="IPR009081">
    <property type="entry name" value="PP-bd_ACP"/>
</dbReference>
<keyword evidence="1" id="KW-0596">Phosphopantetheine</keyword>
<evidence type="ECO:0000313" key="5">
    <source>
        <dbReference type="Proteomes" id="UP000683246"/>
    </source>
</evidence>
<dbReference type="PROSITE" id="PS50075">
    <property type="entry name" value="CARRIER"/>
    <property type="match status" value="1"/>
</dbReference>
<sequence length="80" mass="9184">MLEKEIKEIVSEIIQVSVDDIESNDSFFDDYGMDSLKALEILAEIENKYHITINPEKLIDMTSVAEVVRITSEYLNHNHG</sequence>
<keyword evidence="2" id="KW-0597">Phosphoprotein</keyword>
<dbReference type="InterPro" id="IPR006162">
    <property type="entry name" value="Ppantetheine_attach_site"/>
</dbReference>